<dbReference type="RefSeq" id="XP_005850104.1">
    <property type="nucleotide sequence ID" value="XM_005850042.1"/>
</dbReference>
<feature type="compositionally biased region" description="Low complexity" evidence="6">
    <location>
        <begin position="619"/>
        <end position="628"/>
    </location>
</feature>
<feature type="region of interest" description="Disordered" evidence="6">
    <location>
        <begin position="567"/>
        <end position="628"/>
    </location>
</feature>
<reference evidence="8 9" key="1">
    <citation type="journal article" date="2010" name="Plant Cell">
        <title>The Chlorella variabilis NC64A genome reveals adaptation to photosymbiosis, coevolution with viruses, and cryptic sex.</title>
        <authorList>
            <person name="Blanc G."/>
            <person name="Duncan G."/>
            <person name="Agarkova I."/>
            <person name="Borodovsky M."/>
            <person name="Gurnon J."/>
            <person name="Kuo A."/>
            <person name="Lindquist E."/>
            <person name="Lucas S."/>
            <person name="Pangilinan J."/>
            <person name="Polle J."/>
            <person name="Salamov A."/>
            <person name="Terry A."/>
            <person name="Yamada T."/>
            <person name="Dunigan D.D."/>
            <person name="Grigoriev I.V."/>
            <person name="Claverie J.M."/>
            <person name="Van Etten J.L."/>
        </authorList>
    </citation>
    <scope>NUCLEOTIDE SEQUENCE [LARGE SCALE GENOMIC DNA]</scope>
    <source>
        <strain evidence="8 9">NC64A</strain>
    </source>
</reference>
<feature type="compositionally biased region" description="Basic and acidic residues" evidence="6">
    <location>
        <begin position="194"/>
        <end position="205"/>
    </location>
</feature>
<evidence type="ECO:0000259" key="7">
    <source>
        <dbReference type="PROSITE" id="PS51778"/>
    </source>
</evidence>
<keyword evidence="5" id="KW-0175">Coiled coil</keyword>
<evidence type="ECO:0000256" key="1">
    <source>
        <dbReference type="ARBA" id="ARBA00004167"/>
    </source>
</evidence>
<protein>
    <recommendedName>
        <fullName evidence="7">VASt domain-containing protein</fullName>
    </recommendedName>
</protein>
<evidence type="ECO:0000313" key="8">
    <source>
        <dbReference type="EMBL" id="EFN58002.1"/>
    </source>
</evidence>
<dbReference type="AlphaFoldDB" id="E1Z7Y3"/>
<accession>E1Z7Y3</accession>
<feature type="compositionally biased region" description="Gly residues" evidence="6">
    <location>
        <begin position="290"/>
        <end position="299"/>
    </location>
</feature>
<evidence type="ECO:0000256" key="5">
    <source>
        <dbReference type="SAM" id="Coils"/>
    </source>
</evidence>
<comment type="subcellular location">
    <subcellularLocation>
        <location evidence="1">Membrane</location>
        <topology evidence="1">Single-pass membrane protein</topology>
    </subcellularLocation>
</comment>
<evidence type="ECO:0000256" key="2">
    <source>
        <dbReference type="ARBA" id="ARBA00022692"/>
    </source>
</evidence>
<feature type="region of interest" description="Disordered" evidence="6">
    <location>
        <begin position="275"/>
        <end position="307"/>
    </location>
</feature>
<dbReference type="STRING" id="554065.E1Z7Y3"/>
<feature type="compositionally biased region" description="Low complexity" evidence="6">
    <location>
        <begin position="277"/>
        <end position="288"/>
    </location>
</feature>
<keyword evidence="9" id="KW-1185">Reference proteome</keyword>
<dbReference type="Pfam" id="PF16016">
    <property type="entry name" value="VASt"/>
    <property type="match status" value="1"/>
</dbReference>
<dbReference type="InterPro" id="IPR004182">
    <property type="entry name" value="GRAM"/>
</dbReference>
<organism evidence="9">
    <name type="scientific">Chlorella variabilis</name>
    <name type="common">Green alga</name>
    <dbReference type="NCBI Taxonomy" id="554065"/>
    <lineage>
        <taxon>Eukaryota</taxon>
        <taxon>Viridiplantae</taxon>
        <taxon>Chlorophyta</taxon>
        <taxon>core chlorophytes</taxon>
        <taxon>Trebouxiophyceae</taxon>
        <taxon>Chlorellales</taxon>
        <taxon>Chlorellaceae</taxon>
        <taxon>Chlorella clade</taxon>
        <taxon>Chlorella</taxon>
    </lineage>
</organism>
<evidence type="ECO:0000256" key="3">
    <source>
        <dbReference type="ARBA" id="ARBA00022989"/>
    </source>
</evidence>
<keyword evidence="2" id="KW-0812">Transmembrane</keyword>
<dbReference type="EMBL" id="GL433838">
    <property type="protein sequence ID" value="EFN58002.1"/>
    <property type="molecule type" value="Genomic_DNA"/>
</dbReference>
<dbReference type="SMART" id="SM00568">
    <property type="entry name" value="GRAM"/>
    <property type="match status" value="1"/>
</dbReference>
<dbReference type="GeneID" id="17357696"/>
<feature type="domain" description="VASt" evidence="7">
    <location>
        <begin position="344"/>
        <end position="529"/>
    </location>
</feature>
<dbReference type="CDD" id="cd13220">
    <property type="entry name" value="PH-GRAM_GRAMDC"/>
    <property type="match status" value="1"/>
</dbReference>
<dbReference type="Proteomes" id="UP000008141">
    <property type="component" value="Unassembled WGS sequence"/>
</dbReference>
<dbReference type="InterPro" id="IPR011993">
    <property type="entry name" value="PH-like_dom_sf"/>
</dbReference>
<dbReference type="FunCoup" id="E1Z7Y3">
    <property type="interactions" value="454"/>
</dbReference>
<feature type="region of interest" description="Disordered" evidence="6">
    <location>
        <begin position="194"/>
        <end position="260"/>
    </location>
</feature>
<name>E1Z7Y3_CHLVA</name>
<dbReference type="KEGG" id="cvr:CHLNCDRAFT_142175"/>
<keyword evidence="4" id="KW-0472">Membrane</keyword>
<dbReference type="eggNOG" id="KOG1032">
    <property type="taxonomic scope" value="Eukaryota"/>
</dbReference>
<dbReference type="InParanoid" id="E1Z7Y3"/>
<sequence>MEGVGDSGGAPEHLQRVSPLVDGSDDGYMQPAKSAPAELVHTKSMLRRAQNRADDLRRMFQLPSTEHLIDEFMCALRKKVLLQGRMYLFREHVCFHCNLFGYQKTKCIPLAGVVEVRKKKNVGFPNSIELTLESGKREFFTSFLAREEAYRLIMNQWRHCSEHAPPTPEPDAVPEVAGRSRSVSRLLRGMSSLVHREGSCSRDTPEPGAFGLGVGAPLEALHEEGSVGDASGSGGCSSLAGDPGGAGHVPGAGEATAETSHPSLLQDNSFVSWASFPAGAGEGPATPGVSRGGASGDGDAGAAADGGDAGPLTYEFQALTDLQCQKELELEVALSEPAPPVPPTMQLVLEFDLPCPPLEFWSRFLANHSNWLHKFHASRGDSSIRVSKWQRHFKARRAAAAAACTACQAALGWRQHVGMVRDVQFVHPVKARIGPPQAVCHQTQRLKVFARRHLVLETSQVMSDIPYADHFSVETRWDVAPAKGGSRVTVHIQVPFSKKTMWQRFIEKGSFDDTLEMVQGWRQMASQNLAADPSTGLTPGGSEPHSEAEWNLLLSRVDPHYRGAVQHLRRHSRAGSISQQGGVHVGRQLPVLARHRRNASRSDGAGRGSPVGHHTHLGSPSRPSSRAASFRNLEQLVEQLVEQQAEQPKLTTQQQQQQERQQQPKRPLLVATVLALVGWLLSLLRAGAHSAEGSSGQQVALAAAALGHDVAQMQDAMRQLQVQLDSALSTAADLARRLQKGTAAAISGGT</sequence>
<gene>
    <name evidence="8" type="ORF">CHLNCDRAFT_142175</name>
</gene>
<dbReference type="PANTHER" id="PTHR47666:SF1">
    <property type="entry name" value="PROTEIN VASCULAR ASSOCIATED DEATH 1, CHLOROPLASTIC"/>
    <property type="match status" value="1"/>
</dbReference>
<dbReference type="PROSITE" id="PS51778">
    <property type="entry name" value="VAST"/>
    <property type="match status" value="1"/>
</dbReference>
<evidence type="ECO:0000256" key="6">
    <source>
        <dbReference type="SAM" id="MobiDB-lite"/>
    </source>
</evidence>
<proteinExistence type="predicted"/>
<feature type="coiled-coil region" evidence="5">
    <location>
        <begin position="710"/>
        <end position="737"/>
    </location>
</feature>
<dbReference type="OrthoDB" id="2162691at2759"/>
<dbReference type="Gene3D" id="2.30.29.30">
    <property type="entry name" value="Pleckstrin-homology domain (PH domain)/Phosphotyrosine-binding domain (PTB)"/>
    <property type="match status" value="1"/>
</dbReference>
<dbReference type="InterPro" id="IPR031968">
    <property type="entry name" value="VASt"/>
</dbReference>
<evidence type="ECO:0000256" key="4">
    <source>
        <dbReference type="ARBA" id="ARBA00023136"/>
    </source>
</evidence>
<dbReference type="Pfam" id="PF02893">
    <property type="entry name" value="GRAM"/>
    <property type="match status" value="1"/>
</dbReference>
<dbReference type="PANTHER" id="PTHR47666">
    <property type="entry name" value="PROTEIN VASCULAR ASSOCIATED DEATH 1, CHLOROPLASTIC"/>
    <property type="match status" value="1"/>
</dbReference>
<evidence type="ECO:0000313" key="9">
    <source>
        <dbReference type="Proteomes" id="UP000008141"/>
    </source>
</evidence>
<keyword evidence="3" id="KW-1133">Transmembrane helix</keyword>
<dbReference type="GO" id="GO:0016020">
    <property type="term" value="C:membrane"/>
    <property type="evidence" value="ECO:0007669"/>
    <property type="project" value="UniProtKB-SubCell"/>
</dbReference>